<evidence type="ECO:0000256" key="2">
    <source>
        <dbReference type="ARBA" id="ARBA00007317"/>
    </source>
</evidence>
<keyword evidence="13" id="KW-0808">Transferase</keyword>
<feature type="domain" description="Peripheral subunit-binding (PSBD)" evidence="12">
    <location>
        <begin position="257"/>
        <end position="294"/>
    </location>
</feature>
<dbReference type="SUPFAM" id="SSF52777">
    <property type="entry name" value="CoA-dependent acyltransferases"/>
    <property type="match status" value="1"/>
</dbReference>
<evidence type="ECO:0000256" key="10">
    <source>
        <dbReference type="ARBA" id="ARBA00023284"/>
    </source>
</evidence>
<keyword evidence="6" id="KW-0274">FAD</keyword>
<dbReference type="EC" id="2.3.1.12" evidence="13"/>
<keyword evidence="4" id="KW-0285">Flavoprotein</keyword>
<evidence type="ECO:0000256" key="4">
    <source>
        <dbReference type="ARBA" id="ARBA00022630"/>
    </source>
</evidence>
<dbReference type="PANTHER" id="PTHR22912:SF151">
    <property type="entry name" value="DIHYDROLIPOYL DEHYDROGENASE, MITOCHONDRIAL"/>
    <property type="match status" value="1"/>
</dbReference>
<proteinExistence type="inferred from homology"/>
<evidence type="ECO:0000259" key="11">
    <source>
        <dbReference type="PROSITE" id="PS50968"/>
    </source>
</evidence>
<dbReference type="Pfam" id="PF00364">
    <property type="entry name" value="Biotin_lipoyl"/>
    <property type="match status" value="2"/>
</dbReference>
<dbReference type="Gene3D" id="2.40.50.100">
    <property type="match status" value="2"/>
</dbReference>
<dbReference type="InterPro" id="IPR050151">
    <property type="entry name" value="Class-I_Pyr_Nuc-Dis_Oxidored"/>
</dbReference>
<dbReference type="GO" id="GO:0004148">
    <property type="term" value="F:dihydrolipoyl dehydrogenase (NADH) activity"/>
    <property type="evidence" value="ECO:0007669"/>
    <property type="project" value="UniProtKB-EC"/>
</dbReference>
<dbReference type="InterPro" id="IPR004167">
    <property type="entry name" value="PSBD"/>
</dbReference>
<feature type="domain" description="Lipoyl-binding" evidence="11">
    <location>
        <begin position="4"/>
        <end position="78"/>
    </location>
</feature>
<dbReference type="Pfam" id="PF00198">
    <property type="entry name" value="2-oxoacid_dh"/>
    <property type="match status" value="1"/>
</dbReference>
<dbReference type="Gene3D" id="4.10.320.10">
    <property type="entry name" value="E3-binding domain"/>
    <property type="match status" value="1"/>
</dbReference>
<dbReference type="InterPro" id="IPR036188">
    <property type="entry name" value="FAD/NAD-bd_sf"/>
</dbReference>
<dbReference type="Pfam" id="PF02852">
    <property type="entry name" value="Pyr_redox_dim"/>
    <property type="match status" value="1"/>
</dbReference>
<protein>
    <submittedName>
        <fullName evidence="13">Dihydrolipoamide acetyltransferase component (E2) of acetoin dehydrogenase complex / Dihydrolipoamide dehydrogenase of acetoin dehydrogenase</fullName>
        <ecNumber evidence="13">1.8.1.4</ecNumber>
        <ecNumber evidence="13">2.3.1.12</ecNumber>
    </submittedName>
</protein>
<dbReference type="GO" id="GO:0050660">
    <property type="term" value="F:flavin adenine dinucleotide binding"/>
    <property type="evidence" value="ECO:0007669"/>
    <property type="project" value="TreeGrafter"/>
</dbReference>
<dbReference type="PROSITE" id="PS00189">
    <property type="entry name" value="LIPOYL"/>
    <property type="match status" value="2"/>
</dbReference>
<dbReference type="Gene3D" id="3.50.50.60">
    <property type="entry name" value="FAD/NAD(P)-binding domain"/>
    <property type="match status" value="2"/>
</dbReference>
<dbReference type="PRINTS" id="PR00368">
    <property type="entry name" value="FADPNR"/>
</dbReference>
<gene>
    <name evidence="13" type="ORF">MNBD_GAMMA23-2505</name>
</gene>
<keyword evidence="5" id="KW-0450">Lipoyl</keyword>
<dbReference type="Gene3D" id="3.30.559.10">
    <property type="entry name" value="Chloramphenicol acetyltransferase-like domain"/>
    <property type="match status" value="1"/>
</dbReference>
<comment type="cofactor">
    <cofactor evidence="1">
        <name>FAD</name>
        <dbReference type="ChEBI" id="CHEBI:57692"/>
    </cofactor>
</comment>
<dbReference type="InterPro" id="IPR011053">
    <property type="entry name" value="Single_hybrid_motif"/>
</dbReference>
<name>A0A3B0ZWH7_9ZZZZ</name>
<evidence type="ECO:0000313" key="13">
    <source>
        <dbReference type="EMBL" id="VAW97868.1"/>
    </source>
</evidence>
<sequence length="1024" mass="108786">MADPYIIKMPKLSDTMEEGTIVTWEKNVGDFIERGTIVATVETDKAIMDVEVFKEGYLSSTIEVDSVVPVGTAIAQLVEKESDVSGDVTAPSSAPEFVETETVVTEDSEEVVGVEEEQDAPAGAYEVKMPKLSDTMEEGTVVTWEKEIGDKIERGDVIATVETDKAIMDVEIFREGYLSGPQLELDSVIEVGGIMAYIVEDKANVVNKAKTASAAAKKVAATSTSTKPIPAGTRQAKTHIAAMPSGATPAPRPRSGKASPYARQLAGAHGIDLNSITGTGPDGSIIAADVLNSNVQKTSTKRIFQVPGEGRAMSAMEKAVAHNMEYSLSMPLFRVTMNIDISSLKAASKAKGFSLTVTLAKAAALGIEKHPSINAVYQHEDRIVERDSIDIGLAVETDGMGLVVPVLRDAANRDLADLSTNWKDLVDRARARRLKPDEYSNPTFTISNMGMMGVSHFDAIPSPGTSAIFAIATLGSQGMPVTITADHRIVNGADAAKFLKTFKELVESPTWIDAAATSVASTAAPQASGFVLEKGKYDYDVVVIGGGPGGEDAARDLVGDGYKVAMVNDAPFPGGECLWRGCIPSKAWRAAADRIRDRAHDKLLGVTGTNKPVLKWNDLEKHRRNVLETRGGMALNTDKGVKIDVIQGFARFVDSHSVHVDTAGNSKDPHTRDIAGNGKKGKTISFGAAIIATGAPPFVPPIPGALDGVEAGGVLTSDTVWGLKKQPMKVGVIGGGAIGVEMAQIFQDFGSKVLLVEGAERILAEVEKDVAKQLTDILNNDKRLTIVTSAKVVELKGSAGDMKLVYEDSEGKKKTYSCDYVIMATGKRPVLEPLNLDKAGVAIENGVIKADEKSQTNVPHIFAVGDVIGGLMLAHTAGQQGRVAAANIAGEYMAYNQDKDSGVIFTRPQAAFVGLSVAQAKEKGVDAVEIKVPMSIDAKAMITGETLGLIKIVADKASHRVIGVHFLTDHADTLIGEGVMMVSGDMTLKQVGNAIHPHPTQTELFGDMARRLGARLRRSAKRKK</sequence>
<keyword evidence="9" id="KW-1015">Disulfide bond</keyword>
<organism evidence="13">
    <name type="scientific">hydrothermal vent metagenome</name>
    <dbReference type="NCBI Taxonomy" id="652676"/>
    <lineage>
        <taxon>unclassified sequences</taxon>
        <taxon>metagenomes</taxon>
        <taxon>ecological metagenomes</taxon>
    </lineage>
</organism>
<dbReference type="InterPro" id="IPR004099">
    <property type="entry name" value="Pyr_nucl-diS_OxRdtase_dimer"/>
</dbReference>
<dbReference type="InterPro" id="IPR036625">
    <property type="entry name" value="E3-bd_dom_sf"/>
</dbReference>
<dbReference type="PROSITE" id="PS00076">
    <property type="entry name" value="PYRIDINE_REDOX_1"/>
    <property type="match status" value="1"/>
</dbReference>
<comment type="similarity">
    <text evidence="3">Belongs to the class-I pyridine nucleotide-disulfide oxidoreductase family.</text>
</comment>
<dbReference type="InterPro" id="IPR012999">
    <property type="entry name" value="Pyr_OxRdtase_I_AS"/>
</dbReference>
<dbReference type="EC" id="1.8.1.4" evidence="13"/>
<dbReference type="PROSITE" id="PS51826">
    <property type="entry name" value="PSBD"/>
    <property type="match status" value="1"/>
</dbReference>
<dbReference type="Gene3D" id="3.30.390.30">
    <property type="match status" value="1"/>
</dbReference>
<evidence type="ECO:0000256" key="8">
    <source>
        <dbReference type="ARBA" id="ARBA00023027"/>
    </source>
</evidence>
<evidence type="ECO:0000259" key="12">
    <source>
        <dbReference type="PROSITE" id="PS51826"/>
    </source>
</evidence>
<dbReference type="SUPFAM" id="SSF51230">
    <property type="entry name" value="Single hybrid motif"/>
    <property type="match status" value="2"/>
</dbReference>
<evidence type="ECO:0000256" key="6">
    <source>
        <dbReference type="ARBA" id="ARBA00022827"/>
    </source>
</evidence>
<evidence type="ECO:0000256" key="1">
    <source>
        <dbReference type="ARBA" id="ARBA00001974"/>
    </source>
</evidence>
<keyword evidence="7 13" id="KW-0560">Oxidoreductase</keyword>
<dbReference type="PANTHER" id="PTHR22912">
    <property type="entry name" value="DISULFIDE OXIDOREDUCTASE"/>
    <property type="match status" value="1"/>
</dbReference>
<dbReference type="GO" id="GO:0006103">
    <property type="term" value="P:2-oxoglutarate metabolic process"/>
    <property type="evidence" value="ECO:0007669"/>
    <property type="project" value="TreeGrafter"/>
</dbReference>
<evidence type="ECO:0000256" key="5">
    <source>
        <dbReference type="ARBA" id="ARBA00022823"/>
    </source>
</evidence>
<accession>A0A3B0ZWH7</accession>
<dbReference type="InterPro" id="IPR001078">
    <property type="entry name" value="2-oxoacid_DH_actylTfrase"/>
</dbReference>
<dbReference type="GO" id="GO:0004742">
    <property type="term" value="F:dihydrolipoyllysine-residue acetyltransferase activity"/>
    <property type="evidence" value="ECO:0007669"/>
    <property type="project" value="UniProtKB-EC"/>
</dbReference>
<dbReference type="SUPFAM" id="SSF51905">
    <property type="entry name" value="FAD/NAD(P)-binding domain"/>
    <property type="match status" value="1"/>
</dbReference>
<dbReference type="InterPro" id="IPR003016">
    <property type="entry name" value="2-oxoA_DH_lipoyl-BS"/>
</dbReference>
<dbReference type="Pfam" id="PF07992">
    <property type="entry name" value="Pyr_redox_2"/>
    <property type="match status" value="1"/>
</dbReference>
<dbReference type="InterPro" id="IPR016156">
    <property type="entry name" value="FAD/NAD-linked_Rdtase_dimer_sf"/>
</dbReference>
<dbReference type="SUPFAM" id="SSF47005">
    <property type="entry name" value="Peripheral subunit-binding domain of 2-oxo acid dehydrogenase complex"/>
    <property type="match status" value="1"/>
</dbReference>
<comment type="similarity">
    <text evidence="2">Belongs to the 2-oxoacid dehydrogenase family.</text>
</comment>
<dbReference type="InterPro" id="IPR023753">
    <property type="entry name" value="FAD/NAD-binding_dom"/>
</dbReference>
<dbReference type="SUPFAM" id="SSF55424">
    <property type="entry name" value="FAD/NAD-linked reductases, dimerisation (C-terminal) domain"/>
    <property type="match status" value="1"/>
</dbReference>
<dbReference type="PROSITE" id="PS50968">
    <property type="entry name" value="BIOTINYL_LIPOYL"/>
    <property type="match status" value="2"/>
</dbReference>
<evidence type="ECO:0000256" key="9">
    <source>
        <dbReference type="ARBA" id="ARBA00023157"/>
    </source>
</evidence>
<reference evidence="13" key="1">
    <citation type="submission" date="2018-06" db="EMBL/GenBank/DDBJ databases">
        <authorList>
            <person name="Zhirakovskaya E."/>
        </authorList>
    </citation>
    <scope>NUCLEOTIDE SEQUENCE</scope>
</reference>
<dbReference type="EMBL" id="UOFT01000062">
    <property type="protein sequence ID" value="VAW97868.1"/>
    <property type="molecule type" value="Genomic_DNA"/>
</dbReference>
<dbReference type="InterPro" id="IPR000089">
    <property type="entry name" value="Biotin_lipoyl"/>
</dbReference>
<dbReference type="PRINTS" id="PR00411">
    <property type="entry name" value="PNDRDTASEI"/>
</dbReference>
<feature type="domain" description="Lipoyl-binding" evidence="11">
    <location>
        <begin position="124"/>
        <end position="199"/>
    </location>
</feature>
<dbReference type="InterPro" id="IPR023213">
    <property type="entry name" value="CAT-like_dom_sf"/>
</dbReference>
<keyword evidence="8" id="KW-0520">NAD</keyword>
<evidence type="ECO:0000256" key="3">
    <source>
        <dbReference type="ARBA" id="ARBA00007532"/>
    </source>
</evidence>
<evidence type="ECO:0000256" key="7">
    <source>
        <dbReference type="ARBA" id="ARBA00023002"/>
    </source>
</evidence>
<dbReference type="AlphaFoldDB" id="A0A3B0ZWH7"/>
<keyword evidence="13" id="KW-0012">Acyltransferase</keyword>
<dbReference type="Pfam" id="PF02817">
    <property type="entry name" value="E3_binding"/>
    <property type="match status" value="1"/>
</dbReference>
<dbReference type="CDD" id="cd06849">
    <property type="entry name" value="lipoyl_domain"/>
    <property type="match status" value="2"/>
</dbReference>
<keyword evidence="10" id="KW-0676">Redox-active center</keyword>